<dbReference type="Pfam" id="PF01266">
    <property type="entry name" value="DAO"/>
    <property type="match status" value="1"/>
</dbReference>
<keyword evidence="5 8" id="KW-0560">Oxidoreductase</keyword>
<dbReference type="Gene3D" id="3.50.50.60">
    <property type="entry name" value="FAD/NAD(P)-binding domain"/>
    <property type="match status" value="1"/>
</dbReference>
<dbReference type="GO" id="GO:0004368">
    <property type="term" value="F:glycerol-3-phosphate dehydrogenase (quinone) activity"/>
    <property type="evidence" value="ECO:0007669"/>
    <property type="project" value="UniProtKB-EC"/>
</dbReference>
<dbReference type="NCBIfam" id="NF009906">
    <property type="entry name" value="PRK13369.1"/>
    <property type="match status" value="1"/>
</dbReference>
<dbReference type="InterPro" id="IPR031656">
    <property type="entry name" value="DAO_C"/>
</dbReference>
<evidence type="ECO:0000313" key="8">
    <source>
        <dbReference type="EMBL" id="VDS05342.1"/>
    </source>
</evidence>
<dbReference type="InterPro" id="IPR038299">
    <property type="entry name" value="DAO_C_sf"/>
</dbReference>
<dbReference type="Gene3D" id="6.10.250.1890">
    <property type="match status" value="1"/>
</dbReference>
<evidence type="ECO:0000256" key="5">
    <source>
        <dbReference type="ARBA" id="ARBA00023002"/>
    </source>
</evidence>
<dbReference type="PANTHER" id="PTHR11985">
    <property type="entry name" value="GLYCEROL-3-PHOSPHATE DEHYDROGENASE"/>
    <property type="match status" value="1"/>
</dbReference>
<comment type="cofactor">
    <cofactor evidence="1">
        <name>FAD</name>
        <dbReference type="ChEBI" id="CHEBI:57692"/>
    </cofactor>
</comment>
<dbReference type="Pfam" id="PF16901">
    <property type="entry name" value="DAO_C"/>
    <property type="match status" value="1"/>
</dbReference>
<keyword evidence="4" id="KW-0274">FAD</keyword>
<dbReference type="PANTHER" id="PTHR11985:SF15">
    <property type="entry name" value="GLYCEROL-3-PHOSPHATE DEHYDROGENASE, MITOCHONDRIAL"/>
    <property type="match status" value="1"/>
</dbReference>
<evidence type="ECO:0000259" key="7">
    <source>
        <dbReference type="Pfam" id="PF16901"/>
    </source>
</evidence>
<accession>A0A3S5D3H7</accession>
<sequence>MGEDWIVLDIFVIGGGINGVSVARDAVGRGFSVGLAEMNDLASGTSSAATKLIHGGLRYLEHYEFRLVHEALAEREILWAAAPHIIWPLRFVLPHHKGLRPAFVLRTGLAMYDYMGGRKLLPPTKTLDLTRDITGKPLKPGYRLGFEYSDCWVNDARFVVLNARDAAEKGAKIHVRTKVTEARREDGAWTLKLAGENGEETVRARMIVNAAGPWVDQVINGVVGNNGKHNVRLVQGSHIVVKKLYDHDRCYIFQNGDGRIIFAIPYENDFTLIGTTDRDYEGDPKDVKISAEETRYLLEAASEYFAKPVTQDDIVWSYSGVRPLFDDGASAAQEATRDYVLKTNGDAATGAIINVFGGKLTTSRRLAESVLEKIEDVLGKRGAPWTKTSTLPGGDFGPMSFEPEVRRLCMDYPALHPDLMKRLMRLYGTRARKLLGDARTVADLGQHFGADLYEREVDYLVAEEWARTAQDVLWRRTKLGLRMEPGGVARLEAYLASRV</sequence>
<dbReference type="InterPro" id="IPR036188">
    <property type="entry name" value="FAD/NAD-bd_sf"/>
</dbReference>
<dbReference type="RefSeq" id="WP_126150880.1">
    <property type="nucleotide sequence ID" value="NZ_JBHTMH010000001.1"/>
</dbReference>
<reference evidence="8 9" key="1">
    <citation type="submission" date="2018-12" db="EMBL/GenBank/DDBJ databases">
        <authorList>
            <person name="Criscuolo A."/>
        </authorList>
    </citation>
    <scope>NUCLEOTIDE SEQUENCE [LARGE SCALE GENOMIC DNA]</scope>
    <source>
        <strain evidence="8">ACIP1116281</strain>
    </source>
</reference>
<dbReference type="InterPro" id="IPR006076">
    <property type="entry name" value="FAD-dep_OxRdtase"/>
</dbReference>
<keyword evidence="9" id="KW-1185">Reference proteome</keyword>
<dbReference type="PRINTS" id="PR01001">
    <property type="entry name" value="FADG3PDH"/>
</dbReference>
<evidence type="ECO:0000256" key="4">
    <source>
        <dbReference type="ARBA" id="ARBA00022827"/>
    </source>
</evidence>
<dbReference type="GO" id="GO:0046168">
    <property type="term" value="P:glycerol-3-phosphate catabolic process"/>
    <property type="evidence" value="ECO:0007669"/>
    <property type="project" value="TreeGrafter"/>
</dbReference>
<dbReference type="InterPro" id="IPR000447">
    <property type="entry name" value="G3P_DH_FAD-dep"/>
</dbReference>
<dbReference type="EC" id="1.1.5.3" evidence="8"/>
<dbReference type="SUPFAM" id="SSF51905">
    <property type="entry name" value="FAD/NAD(P)-binding domain"/>
    <property type="match status" value="1"/>
</dbReference>
<proteinExistence type="inferred from homology"/>
<dbReference type="Gene3D" id="1.10.8.870">
    <property type="entry name" value="Alpha-glycerophosphate oxidase, cap domain"/>
    <property type="match status" value="1"/>
</dbReference>
<feature type="domain" description="FAD dependent oxidoreductase" evidence="6">
    <location>
        <begin position="9"/>
        <end position="343"/>
    </location>
</feature>
<dbReference type="OrthoDB" id="9766796at2"/>
<gene>
    <name evidence="8" type="primary">glpD</name>
    <name evidence="8" type="ORF">DEVEQU_02484</name>
</gene>
<comment type="similarity">
    <text evidence="2">Belongs to the FAD-dependent glycerol-3-phosphate dehydrogenase family.</text>
</comment>
<name>A0A3S5D3H7_9HYPH</name>
<dbReference type="Gene3D" id="3.30.9.10">
    <property type="entry name" value="D-Amino Acid Oxidase, subunit A, domain 2"/>
    <property type="match status" value="1"/>
</dbReference>
<evidence type="ECO:0000256" key="1">
    <source>
        <dbReference type="ARBA" id="ARBA00001974"/>
    </source>
</evidence>
<dbReference type="EMBL" id="UZWD01000030">
    <property type="protein sequence ID" value="VDS05342.1"/>
    <property type="molecule type" value="Genomic_DNA"/>
</dbReference>
<evidence type="ECO:0000313" key="9">
    <source>
        <dbReference type="Proteomes" id="UP000268844"/>
    </source>
</evidence>
<keyword evidence="3" id="KW-0285">Flavoprotein</keyword>
<dbReference type="Proteomes" id="UP000268844">
    <property type="component" value="Unassembled WGS sequence"/>
</dbReference>
<evidence type="ECO:0000256" key="3">
    <source>
        <dbReference type="ARBA" id="ARBA00022630"/>
    </source>
</evidence>
<protein>
    <submittedName>
        <fullName evidence="8">Aerobic glycerol-3-phosphate dehydrogenase</fullName>
        <ecNumber evidence="8">1.1.5.3</ecNumber>
    </submittedName>
</protein>
<evidence type="ECO:0000259" key="6">
    <source>
        <dbReference type="Pfam" id="PF01266"/>
    </source>
</evidence>
<feature type="domain" description="Alpha-glycerophosphate oxidase C-terminal" evidence="7">
    <location>
        <begin position="386"/>
        <end position="482"/>
    </location>
</feature>
<organism evidence="8 9">
    <name type="scientific">Devosia equisanguinis</name>
    <dbReference type="NCBI Taxonomy" id="2490941"/>
    <lineage>
        <taxon>Bacteria</taxon>
        <taxon>Pseudomonadati</taxon>
        <taxon>Pseudomonadota</taxon>
        <taxon>Alphaproteobacteria</taxon>
        <taxon>Hyphomicrobiales</taxon>
        <taxon>Devosiaceae</taxon>
        <taxon>Devosia</taxon>
    </lineage>
</organism>
<dbReference type="NCBIfam" id="NF008899">
    <property type="entry name" value="PRK12266.1"/>
    <property type="match status" value="1"/>
</dbReference>
<evidence type="ECO:0000256" key="2">
    <source>
        <dbReference type="ARBA" id="ARBA00007330"/>
    </source>
</evidence>
<dbReference type="AlphaFoldDB" id="A0A3S5D3H7"/>